<keyword evidence="1" id="KW-0255">Endonuclease</keyword>
<dbReference type="Proteomes" id="UP000243255">
    <property type="component" value="Unassembled WGS sequence"/>
</dbReference>
<dbReference type="InterPro" id="IPR036691">
    <property type="entry name" value="Endo/exonu/phosph_ase_sf"/>
</dbReference>
<proteinExistence type="predicted"/>
<dbReference type="GO" id="GO:0004527">
    <property type="term" value="F:exonuclease activity"/>
    <property type="evidence" value="ECO:0007669"/>
    <property type="project" value="UniProtKB-KW"/>
</dbReference>
<evidence type="ECO:0000313" key="2">
    <source>
        <dbReference type="Proteomes" id="UP000243255"/>
    </source>
</evidence>
<organism evidence="1 2">
    <name type="scientific">Asaccharospora irregularis DSM 2635</name>
    <dbReference type="NCBI Taxonomy" id="1121321"/>
    <lineage>
        <taxon>Bacteria</taxon>
        <taxon>Bacillati</taxon>
        <taxon>Bacillota</taxon>
        <taxon>Clostridia</taxon>
        <taxon>Peptostreptococcales</taxon>
        <taxon>Peptostreptococcaceae</taxon>
        <taxon>Asaccharospora</taxon>
    </lineage>
</organism>
<dbReference type="RefSeq" id="WP_073127795.1">
    <property type="nucleotide sequence ID" value="NZ_BAABCH010000060.1"/>
</dbReference>
<sequence>MEVKIMEWNINQRGRTGKTIPLWILDKVPDDINIIILTEFNCRAENINEFYTRMECMGFYYVTTNYSFKYANDIFIAIRDKGIRVESISYFKAYPDEPNSTCCIDWDSIPENLRIDVIIDNNLVTILGIRIKELKGDYDSRRIEMETVMKWVKEISNPIVILGDFNNLRDNTPIAEWNLNVLDNLLGSDFIRTTPTNHSWRLAYFNGQFDGYIKNDHIICKNISRCTVEQYDWNFAKHYRLDVIDKFGKQESIIPVGEPDHGILFAKIEL</sequence>
<keyword evidence="1" id="KW-0269">Exonuclease</keyword>
<dbReference type="GO" id="GO:0004519">
    <property type="term" value="F:endonuclease activity"/>
    <property type="evidence" value="ECO:0007669"/>
    <property type="project" value="UniProtKB-KW"/>
</dbReference>
<dbReference type="SUPFAM" id="SSF56219">
    <property type="entry name" value="DNase I-like"/>
    <property type="match status" value="1"/>
</dbReference>
<dbReference type="EMBL" id="FQWX01000061">
    <property type="protein sequence ID" value="SHH50002.1"/>
    <property type="molecule type" value="Genomic_DNA"/>
</dbReference>
<gene>
    <name evidence="1" type="ORF">SAMN04488530_1612</name>
</gene>
<evidence type="ECO:0000313" key="1">
    <source>
        <dbReference type="EMBL" id="SHH50002.1"/>
    </source>
</evidence>
<accession>A0A1M5TGX3</accession>
<keyword evidence="1" id="KW-0540">Nuclease</keyword>
<name>A0A1M5TGX3_9FIRM</name>
<keyword evidence="2" id="KW-1185">Reference proteome</keyword>
<dbReference type="STRING" id="1121321.SAMN04488530_1612"/>
<dbReference type="Gene3D" id="3.60.10.10">
    <property type="entry name" value="Endonuclease/exonuclease/phosphatase"/>
    <property type="match status" value="1"/>
</dbReference>
<dbReference type="AlphaFoldDB" id="A0A1M5TGX3"/>
<keyword evidence="1" id="KW-0378">Hydrolase</keyword>
<protein>
    <submittedName>
        <fullName evidence="1">Endonuclease/Exonuclease/phosphatase family protein</fullName>
    </submittedName>
</protein>
<reference evidence="2" key="1">
    <citation type="submission" date="2016-11" db="EMBL/GenBank/DDBJ databases">
        <authorList>
            <person name="Varghese N."/>
            <person name="Submissions S."/>
        </authorList>
    </citation>
    <scope>NUCLEOTIDE SEQUENCE [LARGE SCALE GENOMIC DNA]</scope>
    <source>
        <strain evidence="2">DSM 2635</strain>
    </source>
</reference>
<dbReference type="OrthoDB" id="2087662at2"/>